<dbReference type="RefSeq" id="XP_043147595.1">
    <property type="nucleotide sequence ID" value="XM_043291660.1"/>
</dbReference>
<dbReference type="GO" id="GO:0016846">
    <property type="term" value="F:carbon-sulfur lyase activity"/>
    <property type="evidence" value="ECO:0007669"/>
    <property type="project" value="InterPro"/>
</dbReference>
<dbReference type="InterPro" id="IPR011057">
    <property type="entry name" value="Mss4-like_sf"/>
</dbReference>
<organism evidence="6 7">
    <name type="scientific">Aspergillus udagawae</name>
    <dbReference type="NCBI Taxonomy" id="91492"/>
    <lineage>
        <taxon>Eukaryota</taxon>
        <taxon>Fungi</taxon>
        <taxon>Dikarya</taxon>
        <taxon>Ascomycota</taxon>
        <taxon>Pezizomycotina</taxon>
        <taxon>Eurotiomycetes</taxon>
        <taxon>Eurotiomycetidae</taxon>
        <taxon>Eurotiales</taxon>
        <taxon>Aspergillaceae</taxon>
        <taxon>Aspergillus</taxon>
        <taxon>Aspergillus subgen. Fumigati</taxon>
    </lineage>
</organism>
<evidence type="ECO:0000256" key="2">
    <source>
        <dbReference type="ARBA" id="ARBA00022723"/>
    </source>
</evidence>
<keyword evidence="4" id="KW-0456">Lyase</keyword>
<evidence type="ECO:0000256" key="3">
    <source>
        <dbReference type="ARBA" id="ARBA00022833"/>
    </source>
</evidence>
<comment type="similarity">
    <text evidence="1">Belongs to the Gfa family.</text>
</comment>
<dbReference type="Gene3D" id="3.90.1590.10">
    <property type="entry name" value="glutathione-dependent formaldehyde- activating enzyme (gfa)"/>
    <property type="match status" value="2"/>
</dbReference>
<dbReference type="AlphaFoldDB" id="A0A8E0V338"/>
<keyword evidence="3" id="KW-0862">Zinc</keyword>
<gene>
    <name evidence="6" type="ORF">Aud_006763</name>
</gene>
<dbReference type="GeneID" id="66994240"/>
<dbReference type="PANTHER" id="PTHR33337">
    <property type="entry name" value="GFA DOMAIN-CONTAINING PROTEIN"/>
    <property type="match status" value="1"/>
</dbReference>
<dbReference type="Proteomes" id="UP000036893">
    <property type="component" value="Unassembled WGS sequence"/>
</dbReference>
<protein>
    <recommendedName>
        <fullName evidence="5">CENP-V/GFA domain-containing protein</fullName>
    </recommendedName>
</protein>
<dbReference type="Pfam" id="PF04828">
    <property type="entry name" value="GFA"/>
    <property type="match status" value="2"/>
</dbReference>
<sequence>MAAPESKTLTASCHCGNANFSLTIPKGDLPLKVHVCHCSICRQTHGALCSFHSHVPSGVEPQFIAPSRLEKLTGYAHPYSESTRYFCTNCGCHIGDRSHDDGDWYISISVFDANANEGMWEIGSHAFTNSTRDGGMSELIPQIRGQMIKVWNPQESPASEELPVVPASEDDQLLAQCHCGGVSMTISRPHRDYLVGPAGRKWVHPSDMSKWPALVDVCRDCRLLTGTHAIAWILVPTDHISPSLPEDLLIGSLKSYVSSEGALGSFCGTCGATVFRRHTSQPGIVGIAMGLLRASEGVMASDWACWRMTKLENSDEGMKYDEGFTKGLEKGLVDWRTRKYGNMQDLAVELQDYELWCGH</sequence>
<reference evidence="6" key="2">
    <citation type="submission" date="2021-01" db="EMBL/GenBank/DDBJ databases">
        <title>Pan-genome distribution and transcriptional activeness of fungal secondary metabolism genes in Aspergillus section Fumigati.</title>
        <authorList>
            <person name="Takahashi H."/>
            <person name="Umemura M."/>
            <person name="Ninomiya A."/>
            <person name="Kusuya Y."/>
            <person name="Urayama S."/>
            <person name="Shimizu M."/>
            <person name="Watanabe A."/>
            <person name="Kamei K."/>
            <person name="Yaguchi T."/>
            <person name="Hagiwara D."/>
        </authorList>
    </citation>
    <scope>NUCLEOTIDE SEQUENCE</scope>
    <source>
        <strain evidence="6">IFM 46973</strain>
    </source>
</reference>
<dbReference type="PROSITE" id="PS51891">
    <property type="entry name" value="CENP_V_GFA"/>
    <property type="match status" value="1"/>
</dbReference>
<dbReference type="EMBL" id="BBXM02000004">
    <property type="protein sequence ID" value="GIC90329.1"/>
    <property type="molecule type" value="Genomic_DNA"/>
</dbReference>
<dbReference type="PANTHER" id="PTHR33337:SF31">
    <property type="entry name" value="DUF636 DOMAIN PROTEIN (AFU_ORTHOLOGUE AFUA_2G12650)"/>
    <property type="match status" value="1"/>
</dbReference>
<proteinExistence type="inferred from homology"/>
<comment type="caution">
    <text evidence="6">The sequence shown here is derived from an EMBL/GenBank/DDBJ whole genome shotgun (WGS) entry which is preliminary data.</text>
</comment>
<dbReference type="SUPFAM" id="SSF51316">
    <property type="entry name" value="Mss4-like"/>
    <property type="match status" value="2"/>
</dbReference>
<name>A0A8E0V338_9EURO</name>
<keyword evidence="2" id="KW-0479">Metal-binding</keyword>
<accession>A0A8E0V338</accession>
<reference evidence="6" key="1">
    <citation type="journal article" date="2015" name="Genome Announc.">
        <title>Draft Genome Sequence of the Pathogenic Filamentous Fungus Aspergillus udagawae Strain IFM 46973T.</title>
        <authorList>
            <person name="Kusuya Y."/>
            <person name="Takahashi-Nakaguchi A."/>
            <person name="Takahashi H."/>
            <person name="Yaguchi T."/>
        </authorList>
    </citation>
    <scope>NUCLEOTIDE SEQUENCE</scope>
    <source>
        <strain evidence="6">IFM 46973</strain>
    </source>
</reference>
<evidence type="ECO:0000256" key="1">
    <source>
        <dbReference type="ARBA" id="ARBA00005495"/>
    </source>
</evidence>
<dbReference type="InterPro" id="IPR006913">
    <property type="entry name" value="CENP-V/GFA"/>
</dbReference>
<evidence type="ECO:0000259" key="5">
    <source>
        <dbReference type="PROSITE" id="PS51891"/>
    </source>
</evidence>
<evidence type="ECO:0000256" key="4">
    <source>
        <dbReference type="ARBA" id="ARBA00023239"/>
    </source>
</evidence>
<feature type="domain" description="CENP-V/GFA" evidence="5">
    <location>
        <begin position="9"/>
        <end position="121"/>
    </location>
</feature>
<evidence type="ECO:0000313" key="7">
    <source>
        <dbReference type="Proteomes" id="UP000036893"/>
    </source>
</evidence>
<evidence type="ECO:0000313" key="6">
    <source>
        <dbReference type="EMBL" id="GIC90329.1"/>
    </source>
</evidence>
<dbReference type="GO" id="GO:0046872">
    <property type="term" value="F:metal ion binding"/>
    <property type="evidence" value="ECO:0007669"/>
    <property type="project" value="UniProtKB-KW"/>
</dbReference>